<reference evidence="12" key="2">
    <citation type="submission" date="2023-01" db="EMBL/GenBank/DDBJ databases">
        <title>Human gut microbiome strain richness.</title>
        <authorList>
            <person name="Chen-Liaw A."/>
        </authorList>
    </citation>
    <scope>NUCLEOTIDE SEQUENCE</scope>
    <source>
        <strain evidence="12">RTP21484st1_H11_RTP21484_190118</strain>
    </source>
</reference>
<evidence type="ECO:0000313" key="13">
    <source>
        <dbReference type="EMBL" id="RHM67546.1"/>
    </source>
</evidence>
<evidence type="ECO:0000259" key="11">
    <source>
        <dbReference type="PROSITE" id="PS51900"/>
    </source>
</evidence>
<reference evidence="13 14" key="1">
    <citation type="submission" date="2018-08" db="EMBL/GenBank/DDBJ databases">
        <title>A genome reference for cultivated species of the human gut microbiota.</title>
        <authorList>
            <person name="Zou Y."/>
            <person name="Xue W."/>
            <person name="Luo G."/>
        </authorList>
    </citation>
    <scope>NUCLEOTIDE SEQUENCE [LARGE SCALE GENOMIC DNA]</scope>
    <source>
        <strain evidence="13 14">AF33-12</strain>
    </source>
</reference>
<evidence type="ECO:0000256" key="1">
    <source>
        <dbReference type="ARBA" id="ARBA00004496"/>
    </source>
</evidence>
<comment type="caution">
    <text evidence="13">The sequence shown here is derived from an EMBL/GenBank/DDBJ whole genome shotgun (WGS) entry which is preliminary data.</text>
</comment>
<dbReference type="InterPro" id="IPR050090">
    <property type="entry name" value="Tyrosine_recombinase_XerCD"/>
</dbReference>
<evidence type="ECO:0000256" key="7">
    <source>
        <dbReference type="ARBA" id="ARBA00023172"/>
    </source>
</evidence>
<dbReference type="PANTHER" id="PTHR30349">
    <property type="entry name" value="PHAGE INTEGRASE-RELATED"/>
    <property type="match status" value="1"/>
</dbReference>
<dbReference type="EMBL" id="QRQE01000098">
    <property type="protein sequence ID" value="RHM67546.1"/>
    <property type="molecule type" value="Genomic_DNA"/>
</dbReference>
<evidence type="ECO:0000256" key="5">
    <source>
        <dbReference type="ARBA" id="ARBA00022908"/>
    </source>
</evidence>
<dbReference type="Proteomes" id="UP001212160">
    <property type="component" value="Unassembled WGS sequence"/>
</dbReference>
<proteinExistence type="predicted"/>
<dbReference type="RefSeq" id="WP_118445515.1">
    <property type="nucleotide sequence ID" value="NZ_JAQMLA010000108.1"/>
</dbReference>
<dbReference type="GO" id="GO:0007059">
    <property type="term" value="P:chromosome segregation"/>
    <property type="evidence" value="ECO:0007669"/>
    <property type="project" value="UniProtKB-KW"/>
</dbReference>
<keyword evidence="5" id="KW-0229">DNA integration</keyword>
<comment type="subcellular location">
    <subcellularLocation>
        <location evidence="1">Cytoplasm</location>
    </subcellularLocation>
</comment>
<dbReference type="InterPro" id="IPR010998">
    <property type="entry name" value="Integrase_recombinase_N"/>
</dbReference>
<keyword evidence="3" id="KW-0132">Cell division</keyword>
<sequence>MNLTYHEQEKRESVLKLREILKELPDYITTYFRGRETTTSAKTRISYAYDIRIFFEFLVTQNPEFKCKGIKNITLSDLESLDVLDIEEYMEYLKIYQNSSGNQVTNDLSGISRKLSSLRSLFTYLYKHKMISYNPTALVDMPKLHQKNIIQLDPDEIAILLDSMEEQNINLTPHQKSYYNKTILRDFAIVTLLLGTGIRVSECVGIDLTDIDFRNNGVKITRKGGNETIVYFGKEVEKALLNYLEQRKQITPKPGNEQAFFLSIQKKRISIDAVENLIKKYTKSIIPNKKITPHKLRSTYGTNLYRETGDIYLVADVLGHADVNTTKKHYAKSDDSRRRMAASAVVLREDI</sequence>
<keyword evidence="2" id="KW-0963">Cytoplasm</keyword>
<dbReference type="Pfam" id="PF00589">
    <property type="entry name" value="Phage_integrase"/>
    <property type="match status" value="1"/>
</dbReference>
<keyword evidence="7" id="KW-0233">DNA recombination</keyword>
<evidence type="ECO:0000256" key="4">
    <source>
        <dbReference type="ARBA" id="ARBA00022829"/>
    </source>
</evidence>
<keyword evidence="6 9" id="KW-0238">DNA-binding</keyword>
<dbReference type="GO" id="GO:0015074">
    <property type="term" value="P:DNA integration"/>
    <property type="evidence" value="ECO:0007669"/>
    <property type="project" value="UniProtKB-KW"/>
</dbReference>
<organism evidence="13 14">
    <name type="scientific">Mediterraneibacter gnavus</name>
    <name type="common">Ruminococcus gnavus</name>
    <dbReference type="NCBI Taxonomy" id="33038"/>
    <lineage>
        <taxon>Bacteria</taxon>
        <taxon>Bacillati</taxon>
        <taxon>Bacillota</taxon>
        <taxon>Clostridia</taxon>
        <taxon>Lachnospirales</taxon>
        <taxon>Lachnospiraceae</taxon>
        <taxon>Mediterraneibacter</taxon>
    </lineage>
</organism>
<dbReference type="Gene3D" id="1.10.150.130">
    <property type="match status" value="1"/>
</dbReference>
<dbReference type="PROSITE" id="PS51900">
    <property type="entry name" value="CB"/>
    <property type="match status" value="1"/>
</dbReference>
<evidence type="ECO:0000256" key="8">
    <source>
        <dbReference type="ARBA" id="ARBA00023306"/>
    </source>
</evidence>
<dbReference type="AlphaFoldDB" id="A0A415RZH7"/>
<protein>
    <submittedName>
        <fullName evidence="12 13">Integrase</fullName>
    </submittedName>
</protein>
<keyword evidence="8" id="KW-0131">Cell cycle</keyword>
<evidence type="ECO:0000313" key="12">
    <source>
        <dbReference type="EMBL" id="MDB8688644.1"/>
    </source>
</evidence>
<evidence type="ECO:0000313" key="14">
    <source>
        <dbReference type="Proteomes" id="UP000285610"/>
    </source>
</evidence>
<keyword evidence="4" id="KW-0159">Chromosome partition</keyword>
<feature type="domain" description="Tyr recombinase" evidence="10">
    <location>
        <begin position="147"/>
        <end position="343"/>
    </location>
</feature>
<dbReference type="PROSITE" id="PS51898">
    <property type="entry name" value="TYR_RECOMBINASE"/>
    <property type="match status" value="1"/>
</dbReference>
<dbReference type="GO" id="GO:0003677">
    <property type="term" value="F:DNA binding"/>
    <property type="evidence" value="ECO:0007669"/>
    <property type="project" value="UniProtKB-UniRule"/>
</dbReference>
<dbReference type="PANTHER" id="PTHR30349:SF77">
    <property type="entry name" value="TYROSINE RECOMBINASE XERC"/>
    <property type="match status" value="1"/>
</dbReference>
<evidence type="ECO:0000256" key="6">
    <source>
        <dbReference type="ARBA" id="ARBA00023125"/>
    </source>
</evidence>
<dbReference type="Proteomes" id="UP000285610">
    <property type="component" value="Unassembled WGS sequence"/>
</dbReference>
<dbReference type="InterPro" id="IPR002104">
    <property type="entry name" value="Integrase_catalytic"/>
</dbReference>
<evidence type="ECO:0000256" key="9">
    <source>
        <dbReference type="PROSITE-ProRule" id="PRU01248"/>
    </source>
</evidence>
<dbReference type="GO" id="GO:0006310">
    <property type="term" value="P:DNA recombination"/>
    <property type="evidence" value="ECO:0007669"/>
    <property type="project" value="UniProtKB-KW"/>
</dbReference>
<dbReference type="GO" id="GO:0051301">
    <property type="term" value="P:cell division"/>
    <property type="evidence" value="ECO:0007669"/>
    <property type="project" value="UniProtKB-KW"/>
</dbReference>
<dbReference type="InterPro" id="IPR013762">
    <property type="entry name" value="Integrase-like_cat_sf"/>
</dbReference>
<dbReference type="InterPro" id="IPR011010">
    <property type="entry name" value="DNA_brk_join_enz"/>
</dbReference>
<feature type="domain" description="Core-binding (CB)" evidence="11">
    <location>
        <begin position="15"/>
        <end position="126"/>
    </location>
</feature>
<gene>
    <name evidence="13" type="ORF">DWZ50_19565</name>
    <name evidence="12" type="ORF">PNW85_18695</name>
</gene>
<dbReference type="InterPro" id="IPR044068">
    <property type="entry name" value="CB"/>
</dbReference>
<dbReference type="Gene3D" id="1.10.443.10">
    <property type="entry name" value="Intergrase catalytic core"/>
    <property type="match status" value="1"/>
</dbReference>
<evidence type="ECO:0000259" key="10">
    <source>
        <dbReference type="PROSITE" id="PS51898"/>
    </source>
</evidence>
<dbReference type="GO" id="GO:0005737">
    <property type="term" value="C:cytoplasm"/>
    <property type="evidence" value="ECO:0007669"/>
    <property type="project" value="UniProtKB-SubCell"/>
</dbReference>
<evidence type="ECO:0000256" key="3">
    <source>
        <dbReference type="ARBA" id="ARBA00022618"/>
    </source>
</evidence>
<accession>A0A415RZH7</accession>
<dbReference type="EMBL" id="JAQMLA010000108">
    <property type="protein sequence ID" value="MDB8688644.1"/>
    <property type="molecule type" value="Genomic_DNA"/>
</dbReference>
<dbReference type="SUPFAM" id="SSF56349">
    <property type="entry name" value="DNA breaking-rejoining enzymes"/>
    <property type="match status" value="1"/>
</dbReference>
<evidence type="ECO:0000256" key="2">
    <source>
        <dbReference type="ARBA" id="ARBA00022490"/>
    </source>
</evidence>
<name>A0A415RZH7_MEDGN</name>